<feature type="transmembrane region" description="Helical" evidence="1">
    <location>
        <begin position="20"/>
        <end position="40"/>
    </location>
</feature>
<accession>A0AAD7DH20</accession>
<dbReference type="AlphaFoldDB" id="A0AAD7DH20"/>
<reference evidence="3" key="1">
    <citation type="submission" date="2023-03" db="EMBL/GenBank/DDBJ databases">
        <title>Massive genome expansion in bonnet fungi (Mycena s.s.) driven by repeated elements and novel gene families across ecological guilds.</title>
        <authorList>
            <consortium name="Lawrence Berkeley National Laboratory"/>
            <person name="Harder C.B."/>
            <person name="Miyauchi S."/>
            <person name="Viragh M."/>
            <person name="Kuo A."/>
            <person name="Thoen E."/>
            <person name="Andreopoulos B."/>
            <person name="Lu D."/>
            <person name="Skrede I."/>
            <person name="Drula E."/>
            <person name="Henrissat B."/>
            <person name="Morin E."/>
            <person name="Kohler A."/>
            <person name="Barry K."/>
            <person name="LaButti K."/>
            <person name="Morin E."/>
            <person name="Salamov A."/>
            <person name="Lipzen A."/>
            <person name="Mereny Z."/>
            <person name="Hegedus B."/>
            <person name="Baldrian P."/>
            <person name="Stursova M."/>
            <person name="Weitz H."/>
            <person name="Taylor A."/>
            <person name="Grigoriev I.V."/>
            <person name="Nagy L.G."/>
            <person name="Martin F."/>
            <person name="Kauserud H."/>
        </authorList>
    </citation>
    <scope>NUCLEOTIDE SEQUENCE</scope>
    <source>
        <strain evidence="3">CBHHK067</strain>
    </source>
</reference>
<evidence type="ECO:0000256" key="1">
    <source>
        <dbReference type="SAM" id="Phobius"/>
    </source>
</evidence>
<protein>
    <recommendedName>
        <fullName evidence="2">DUF6534 domain-containing protein</fullName>
    </recommendedName>
</protein>
<evidence type="ECO:0000259" key="2">
    <source>
        <dbReference type="Pfam" id="PF20152"/>
    </source>
</evidence>
<comment type="caution">
    <text evidence="3">The sequence shown here is derived from an EMBL/GenBank/DDBJ whole genome shotgun (WGS) entry which is preliminary data.</text>
</comment>
<feature type="transmembrane region" description="Helical" evidence="1">
    <location>
        <begin position="61"/>
        <end position="83"/>
    </location>
</feature>
<name>A0AAD7DH20_MYCRO</name>
<keyword evidence="1" id="KW-0812">Transmembrane</keyword>
<gene>
    <name evidence="3" type="ORF">B0H17DRAFT_1202299</name>
</gene>
<proteinExistence type="predicted"/>
<dbReference type="InterPro" id="IPR045339">
    <property type="entry name" value="DUF6534"/>
</dbReference>
<organism evidence="3 4">
    <name type="scientific">Mycena rosella</name>
    <name type="common">Pink bonnet</name>
    <name type="synonym">Agaricus rosellus</name>
    <dbReference type="NCBI Taxonomy" id="1033263"/>
    <lineage>
        <taxon>Eukaryota</taxon>
        <taxon>Fungi</taxon>
        <taxon>Dikarya</taxon>
        <taxon>Basidiomycota</taxon>
        <taxon>Agaricomycotina</taxon>
        <taxon>Agaricomycetes</taxon>
        <taxon>Agaricomycetidae</taxon>
        <taxon>Agaricales</taxon>
        <taxon>Marasmiineae</taxon>
        <taxon>Mycenaceae</taxon>
        <taxon>Mycena</taxon>
    </lineage>
</organism>
<evidence type="ECO:0000313" key="4">
    <source>
        <dbReference type="Proteomes" id="UP001221757"/>
    </source>
</evidence>
<keyword evidence="1" id="KW-0472">Membrane</keyword>
<feature type="transmembrane region" description="Helical" evidence="1">
    <location>
        <begin position="89"/>
        <end position="108"/>
    </location>
</feature>
<keyword evidence="4" id="KW-1185">Reference proteome</keyword>
<dbReference type="EMBL" id="JARKIE010000072">
    <property type="protein sequence ID" value="KAJ7689406.1"/>
    <property type="molecule type" value="Genomic_DNA"/>
</dbReference>
<sequence length="164" mass="17561">MVTIQIFADFSARNEAKMAVLIWTISMAAAHICIAAVFIWKLRRTKSAFKGTKSLIQGLTIQTIQTGSAANVVSIVTFLSYIIKNDSNVITACCYLIGPLYYLSALLYSRQYDAISGTGRSTPEGNNVNAIAEVDGIHKGHLPRTATVTVDYAAELADGPDAGG</sequence>
<dbReference type="Pfam" id="PF20152">
    <property type="entry name" value="DUF6534"/>
    <property type="match status" value="1"/>
</dbReference>
<dbReference type="Proteomes" id="UP001221757">
    <property type="component" value="Unassembled WGS sequence"/>
</dbReference>
<evidence type="ECO:0000313" key="3">
    <source>
        <dbReference type="EMBL" id="KAJ7689406.1"/>
    </source>
</evidence>
<feature type="domain" description="DUF6534" evidence="2">
    <location>
        <begin position="28"/>
        <end position="108"/>
    </location>
</feature>
<keyword evidence="1" id="KW-1133">Transmembrane helix</keyword>